<dbReference type="Proteomes" id="UP001161247">
    <property type="component" value="Chromosome 3"/>
</dbReference>
<feature type="compositionally biased region" description="Polar residues" evidence="1">
    <location>
        <begin position="262"/>
        <end position="276"/>
    </location>
</feature>
<protein>
    <submittedName>
        <fullName evidence="2">OLC1v1035120C1</fullName>
    </submittedName>
</protein>
<feature type="region of interest" description="Disordered" evidence="1">
    <location>
        <begin position="164"/>
        <end position="183"/>
    </location>
</feature>
<reference evidence="2" key="1">
    <citation type="submission" date="2023-03" db="EMBL/GenBank/DDBJ databases">
        <authorList>
            <person name="Julca I."/>
        </authorList>
    </citation>
    <scope>NUCLEOTIDE SEQUENCE</scope>
</reference>
<accession>A0AAV1CUU7</accession>
<feature type="region of interest" description="Disordered" evidence="1">
    <location>
        <begin position="243"/>
        <end position="276"/>
    </location>
</feature>
<keyword evidence="3" id="KW-1185">Reference proteome</keyword>
<gene>
    <name evidence="2" type="ORF">OLC1_LOCUS8667</name>
</gene>
<evidence type="ECO:0000256" key="1">
    <source>
        <dbReference type="SAM" id="MobiDB-lite"/>
    </source>
</evidence>
<proteinExistence type="predicted"/>
<evidence type="ECO:0000313" key="2">
    <source>
        <dbReference type="EMBL" id="CAI9098469.1"/>
    </source>
</evidence>
<dbReference type="EMBL" id="OX459120">
    <property type="protein sequence ID" value="CAI9098469.1"/>
    <property type="molecule type" value="Genomic_DNA"/>
</dbReference>
<sequence>MGTKLQCALNPFSGTTSNNTFAVNQVTTDWRAPRPLERGVRQHSMDEIFDFQSHKKETIKKTMLMHEDIFQLQVKELHRLYDRQMKLMCELKRQKEYKCSPLGMKDANISQFTMWQKQMQDIRSNFPICGSTYDSGERSASCSGESQRIAKEAFYLERVAEQDQERPNCHRPLPGMPMNTGGSDEEIDVELTLSIGGTKSRKRPSSKERKICSLELEGLGSDSSRLQLSSNSVLMKIDTRDELCDNSPSLSSSSATQKQDKTISNWQFQDLSLNRT</sequence>
<evidence type="ECO:0000313" key="3">
    <source>
        <dbReference type="Proteomes" id="UP001161247"/>
    </source>
</evidence>
<dbReference type="PANTHER" id="PTHR33167:SF33">
    <property type="entry name" value="MYB-CC TYPE TRANSCRIPTION FACTOR LHEQLE-CONTAINING DOMAIN-CONTAINING PROTEIN"/>
    <property type="match status" value="1"/>
</dbReference>
<dbReference type="PANTHER" id="PTHR33167">
    <property type="entry name" value="TRANSCRIPTION FACTOR, PUTATIVE (DUF863)-RELATED"/>
    <property type="match status" value="1"/>
</dbReference>
<name>A0AAV1CUU7_OLDCO</name>
<organism evidence="2 3">
    <name type="scientific">Oldenlandia corymbosa var. corymbosa</name>
    <dbReference type="NCBI Taxonomy" id="529605"/>
    <lineage>
        <taxon>Eukaryota</taxon>
        <taxon>Viridiplantae</taxon>
        <taxon>Streptophyta</taxon>
        <taxon>Embryophyta</taxon>
        <taxon>Tracheophyta</taxon>
        <taxon>Spermatophyta</taxon>
        <taxon>Magnoliopsida</taxon>
        <taxon>eudicotyledons</taxon>
        <taxon>Gunneridae</taxon>
        <taxon>Pentapetalae</taxon>
        <taxon>asterids</taxon>
        <taxon>lamiids</taxon>
        <taxon>Gentianales</taxon>
        <taxon>Rubiaceae</taxon>
        <taxon>Rubioideae</taxon>
        <taxon>Spermacoceae</taxon>
        <taxon>Hedyotis-Oldenlandia complex</taxon>
        <taxon>Oldenlandia</taxon>
    </lineage>
</organism>
<dbReference type="AlphaFoldDB" id="A0AAV1CUU7"/>